<name>A0A368JZ05_9HYPH</name>
<protein>
    <submittedName>
        <fullName evidence="1">Uncharacterized protein</fullName>
    </submittedName>
</protein>
<comment type="caution">
    <text evidence="1">The sequence shown here is derived from an EMBL/GenBank/DDBJ whole genome shotgun (WGS) entry which is preliminary data.</text>
</comment>
<sequence>MKPWAISLNGDILGQTLLAYDGQSVAGDSREAMRFDSEEEATAYIQDNGPAIQLVGRDPVPQWVMPTGHTHH</sequence>
<reference evidence="1 2" key="1">
    <citation type="submission" date="2018-07" db="EMBL/GenBank/DDBJ databases">
        <title>The draft genome of Phyllobacterium salinisoli.</title>
        <authorList>
            <person name="Liu L."/>
            <person name="Li L."/>
            <person name="Zhang X."/>
            <person name="Liang L."/>
        </authorList>
    </citation>
    <scope>NUCLEOTIDE SEQUENCE [LARGE SCALE GENOMIC DNA]</scope>
    <source>
        <strain evidence="1 2">LLAN61</strain>
    </source>
</reference>
<gene>
    <name evidence="1" type="ORF">DUT91_24460</name>
</gene>
<accession>A0A368JZ05</accession>
<keyword evidence="2" id="KW-1185">Reference proteome</keyword>
<evidence type="ECO:0000313" key="2">
    <source>
        <dbReference type="Proteomes" id="UP000253420"/>
    </source>
</evidence>
<dbReference type="RefSeq" id="WP_114442989.1">
    <property type="nucleotide sequence ID" value="NZ_QOZG01000049.1"/>
</dbReference>
<proteinExistence type="predicted"/>
<dbReference type="OrthoDB" id="9898628at2"/>
<dbReference type="Proteomes" id="UP000253420">
    <property type="component" value="Unassembled WGS sequence"/>
</dbReference>
<dbReference type="EMBL" id="QOZG01000049">
    <property type="protein sequence ID" value="RCS21392.1"/>
    <property type="molecule type" value="Genomic_DNA"/>
</dbReference>
<dbReference type="AlphaFoldDB" id="A0A368JZ05"/>
<organism evidence="1 2">
    <name type="scientific">Phyllobacterium salinisoli</name>
    <dbReference type="NCBI Taxonomy" id="1899321"/>
    <lineage>
        <taxon>Bacteria</taxon>
        <taxon>Pseudomonadati</taxon>
        <taxon>Pseudomonadota</taxon>
        <taxon>Alphaproteobacteria</taxon>
        <taxon>Hyphomicrobiales</taxon>
        <taxon>Phyllobacteriaceae</taxon>
        <taxon>Phyllobacterium</taxon>
    </lineage>
</organism>
<evidence type="ECO:0000313" key="1">
    <source>
        <dbReference type="EMBL" id="RCS21392.1"/>
    </source>
</evidence>